<protein>
    <submittedName>
        <fullName evidence="2">Uncharacterized protein</fullName>
    </submittedName>
</protein>
<feature type="region of interest" description="Disordered" evidence="1">
    <location>
        <begin position="110"/>
        <end position="183"/>
    </location>
</feature>
<sequence>MPEASTMSTRRSAHWLPVDRDSRSGRLTVPRMRSLEMAGSVFFRPGIAVESSMSSDVTVGNCMSCCARSVANCGASSRIVICRSGAHRNAARTLGPAQRYPMKRDVTQETKLARDTASSGDGLSSAAKPRIARRRRAEVSRTSSTAQNLSSILSPGRPRSLTNAPASRSSTSSLWTNSAGSGC</sequence>
<dbReference type="EMBL" id="CAVNYO010000455">
    <property type="protein sequence ID" value="CAK5282470.1"/>
    <property type="molecule type" value="Genomic_DNA"/>
</dbReference>
<proteinExistence type="predicted"/>
<evidence type="ECO:0000256" key="1">
    <source>
        <dbReference type="SAM" id="MobiDB-lite"/>
    </source>
</evidence>
<accession>A0AAD2HWK3</accession>
<dbReference type="AlphaFoldDB" id="A0AAD2HWK3"/>
<organism evidence="2 3">
    <name type="scientific">Mycena citricolor</name>
    <dbReference type="NCBI Taxonomy" id="2018698"/>
    <lineage>
        <taxon>Eukaryota</taxon>
        <taxon>Fungi</taxon>
        <taxon>Dikarya</taxon>
        <taxon>Basidiomycota</taxon>
        <taxon>Agaricomycotina</taxon>
        <taxon>Agaricomycetes</taxon>
        <taxon>Agaricomycetidae</taxon>
        <taxon>Agaricales</taxon>
        <taxon>Marasmiineae</taxon>
        <taxon>Mycenaceae</taxon>
        <taxon>Mycena</taxon>
    </lineage>
</organism>
<feature type="compositionally biased region" description="Low complexity" evidence="1">
    <location>
        <begin position="162"/>
        <end position="183"/>
    </location>
</feature>
<gene>
    <name evidence="2" type="ORF">MYCIT1_LOCUS34235</name>
</gene>
<comment type="caution">
    <text evidence="2">The sequence shown here is derived from an EMBL/GenBank/DDBJ whole genome shotgun (WGS) entry which is preliminary data.</text>
</comment>
<dbReference type="Proteomes" id="UP001295794">
    <property type="component" value="Unassembled WGS sequence"/>
</dbReference>
<keyword evidence="3" id="KW-1185">Reference proteome</keyword>
<evidence type="ECO:0000313" key="3">
    <source>
        <dbReference type="Proteomes" id="UP001295794"/>
    </source>
</evidence>
<reference evidence="2" key="1">
    <citation type="submission" date="2023-11" db="EMBL/GenBank/DDBJ databases">
        <authorList>
            <person name="De Vega J J."/>
            <person name="De Vega J J."/>
        </authorList>
    </citation>
    <scope>NUCLEOTIDE SEQUENCE</scope>
</reference>
<name>A0AAD2HWK3_9AGAR</name>
<evidence type="ECO:0000313" key="2">
    <source>
        <dbReference type="EMBL" id="CAK5282470.1"/>
    </source>
</evidence>